<feature type="domain" description="DNA-binding protein Rv2175c wHTH" evidence="1">
    <location>
        <begin position="4"/>
        <end position="53"/>
    </location>
</feature>
<comment type="caution">
    <text evidence="2">The sequence shown here is derived from an EMBL/GenBank/DDBJ whole genome shotgun (WGS) entry which is preliminary data.</text>
</comment>
<proteinExistence type="predicted"/>
<dbReference type="RefSeq" id="WP_376774651.1">
    <property type="nucleotide sequence ID" value="NZ_JACHMG010000001.1"/>
</dbReference>
<reference evidence="2 3" key="1">
    <citation type="submission" date="2020-08" db="EMBL/GenBank/DDBJ databases">
        <title>Sequencing the genomes of 1000 actinobacteria strains.</title>
        <authorList>
            <person name="Klenk H.-P."/>
        </authorList>
    </citation>
    <scope>NUCLEOTIDE SEQUENCE [LARGE SCALE GENOMIC DNA]</scope>
    <source>
        <strain evidence="2 3">DSM 45859</strain>
    </source>
</reference>
<dbReference type="InterPro" id="IPR048576">
    <property type="entry name" value="Rv2175c_wHTH"/>
</dbReference>
<gene>
    <name evidence="2" type="ORF">BJY18_002128</name>
</gene>
<dbReference type="Proteomes" id="UP000581769">
    <property type="component" value="Unassembled WGS sequence"/>
</dbReference>
<evidence type="ECO:0000259" key="1">
    <source>
        <dbReference type="Pfam" id="PF21531"/>
    </source>
</evidence>
<dbReference type="GO" id="GO:0003677">
    <property type="term" value="F:DNA binding"/>
    <property type="evidence" value="ECO:0007669"/>
    <property type="project" value="InterPro"/>
</dbReference>
<dbReference type="AlphaFoldDB" id="A0A840IS40"/>
<dbReference type="EMBL" id="JACHMG010000001">
    <property type="protein sequence ID" value="MBB4684643.1"/>
    <property type="molecule type" value="Genomic_DNA"/>
</dbReference>
<name>A0A840IS40_9PSEU</name>
<accession>A0A840IS40</accession>
<protein>
    <recommendedName>
        <fullName evidence="1">DNA-binding protein Rv2175c wHTH domain-containing protein</fullName>
    </recommendedName>
</protein>
<keyword evidence="3" id="KW-1185">Reference proteome</keyword>
<evidence type="ECO:0000313" key="2">
    <source>
        <dbReference type="EMBL" id="MBB4684643.1"/>
    </source>
</evidence>
<organism evidence="2 3">
    <name type="scientific">Amycolatopsis jiangsuensis</name>
    <dbReference type="NCBI Taxonomy" id="1181879"/>
    <lineage>
        <taxon>Bacteria</taxon>
        <taxon>Bacillati</taxon>
        <taxon>Actinomycetota</taxon>
        <taxon>Actinomycetes</taxon>
        <taxon>Pseudonocardiales</taxon>
        <taxon>Pseudonocardiaceae</taxon>
        <taxon>Amycolatopsis</taxon>
    </lineage>
</organism>
<dbReference type="Pfam" id="PF21531">
    <property type="entry name" value="Rv2175c_wHTH"/>
    <property type="match status" value="1"/>
</dbReference>
<sequence length="64" mass="6950">MQKKILDAGGPAFYSLADAGWILGVDLNEVHRAVRVGALRAVRRRSRLVIPAAELRRALNGGAR</sequence>
<evidence type="ECO:0000313" key="3">
    <source>
        <dbReference type="Proteomes" id="UP000581769"/>
    </source>
</evidence>